<dbReference type="EMBL" id="WNTK01005423">
    <property type="protein sequence ID" value="KAG9463950.1"/>
    <property type="molecule type" value="Genomic_DNA"/>
</dbReference>
<organism evidence="2 3">
    <name type="scientific">Eleutherodactylus coqui</name>
    <name type="common">Puerto Rican coqui</name>
    <dbReference type="NCBI Taxonomy" id="57060"/>
    <lineage>
        <taxon>Eukaryota</taxon>
        <taxon>Metazoa</taxon>
        <taxon>Chordata</taxon>
        <taxon>Craniata</taxon>
        <taxon>Vertebrata</taxon>
        <taxon>Euteleostomi</taxon>
        <taxon>Amphibia</taxon>
        <taxon>Batrachia</taxon>
        <taxon>Anura</taxon>
        <taxon>Neobatrachia</taxon>
        <taxon>Hyloidea</taxon>
        <taxon>Eleutherodactylidae</taxon>
        <taxon>Eleutherodactylinae</taxon>
        <taxon>Eleutherodactylus</taxon>
        <taxon>Eleutherodactylus</taxon>
    </lineage>
</organism>
<evidence type="ECO:0000313" key="3">
    <source>
        <dbReference type="Proteomes" id="UP000770717"/>
    </source>
</evidence>
<dbReference type="GO" id="GO:0009247">
    <property type="term" value="P:glycolipid biosynthetic process"/>
    <property type="evidence" value="ECO:0007669"/>
    <property type="project" value="TreeGrafter"/>
</dbReference>
<keyword evidence="1" id="KW-0472">Membrane</keyword>
<protein>
    <submittedName>
        <fullName evidence="2">Uncharacterized protein</fullName>
    </submittedName>
</protein>
<name>A0A8J6BI69_ELECQ</name>
<dbReference type="OrthoDB" id="10268090at2759"/>
<keyword evidence="3" id="KW-1185">Reference proteome</keyword>
<dbReference type="GO" id="GO:0005811">
    <property type="term" value="C:lipid droplet"/>
    <property type="evidence" value="ECO:0007669"/>
    <property type="project" value="TreeGrafter"/>
</dbReference>
<feature type="transmembrane region" description="Helical" evidence="1">
    <location>
        <begin position="100"/>
        <end position="125"/>
    </location>
</feature>
<dbReference type="AlphaFoldDB" id="A0A8J6BI69"/>
<comment type="caution">
    <text evidence="2">The sequence shown here is derived from an EMBL/GenBank/DDBJ whole genome shotgun (WGS) entry which is preliminary data.</text>
</comment>
<sequence>MTAVESYLSLKSGPEGFGLHEGTWQSAIQVFGDHGNLKNLRKKMSLKPLPVVGKKLNRRNTVFYSDKVQKYAFPFGSDAAVVKRTQRYLYEDLQETPVQYAAYGIVGGIKTIFKFMIAGLFFLLLTKCRWGRKLLIKHPKFFSFGFFSKEGPTQRQMAETSFSITFFGEGYSQGLDTQQGKPNNPDIPLRQFSWFKPELPF</sequence>
<keyword evidence="1" id="KW-0812">Transmembrane</keyword>
<accession>A0A8J6BI69</accession>
<evidence type="ECO:0000313" key="2">
    <source>
        <dbReference type="EMBL" id="KAG9463950.1"/>
    </source>
</evidence>
<dbReference type="GO" id="GO:0005739">
    <property type="term" value="C:mitochondrion"/>
    <property type="evidence" value="ECO:0007669"/>
    <property type="project" value="TreeGrafter"/>
</dbReference>
<dbReference type="GO" id="GO:0005886">
    <property type="term" value="C:plasma membrane"/>
    <property type="evidence" value="ECO:0007669"/>
    <property type="project" value="TreeGrafter"/>
</dbReference>
<dbReference type="PANTHER" id="PTHR12286">
    <property type="entry name" value="SACCHAROPINE DEHYDROGENASE-LIKE OXIDOREDUCTASE"/>
    <property type="match status" value="1"/>
</dbReference>
<dbReference type="InterPro" id="IPR051276">
    <property type="entry name" value="Saccharopine_DH-like_oxidrdct"/>
</dbReference>
<gene>
    <name evidence="2" type="ORF">GDO78_020755</name>
</gene>
<dbReference type="Proteomes" id="UP000770717">
    <property type="component" value="Unassembled WGS sequence"/>
</dbReference>
<keyword evidence="1" id="KW-1133">Transmembrane helix</keyword>
<proteinExistence type="predicted"/>
<evidence type="ECO:0000256" key="1">
    <source>
        <dbReference type="SAM" id="Phobius"/>
    </source>
</evidence>
<dbReference type="PANTHER" id="PTHR12286:SF5">
    <property type="entry name" value="SACCHAROPINE DEHYDROGENASE-LIKE OXIDOREDUCTASE"/>
    <property type="match status" value="1"/>
</dbReference>
<reference evidence="2" key="1">
    <citation type="thesis" date="2020" institute="ProQuest LLC" country="789 East Eisenhower Parkway, Ann Arbor, MI, USA">
        <title>Comparative Genomics and Chromosome Evolution.</title>
        <authorList>
            <person name="Mudd A.B."/>
        </authorList>
    </citation>
    <scope>NUCLEOTIDE SEQUENCE</scope>
    <source>
        <strain evidence="2">HN-11 Male</strain>
        <tissue evidence="2">Kidney and liver</tissue>
    </source>
</reference>